<dbReference type="EMBL" id="JABELD010000066">
    <property type="protein sequence ID" value="MBU2738979.1"/>
    <property type="molecule type" value="Genomic_DNA"/>
</dbReference>
<evidence type="ECO:0000256" key="2">
    <source>
        <dbReference type="ARBA" id="ARBA00023136"/>
    </source>
</evidence>
<dbReference type="CDD" id="cd07185">
    <property type="entry name" value="OmpA_C-like"/>
    <property type="match status" value="1"/>
</dbReference>
<evidence type="ECO:0000256" key="3">
    <source>
        <dbReference type="ARBA" id="ARBA00023237"/>
    </source>
</evidence>
<dbReference type="SUPFAM" id="SSF103088">
    <property type="entry name" value="OmpA-like"/>
    <property type="match status" value="1"/>
</dbReference>
<keyword evidence="8" id="KW-1185">Reference proteome</keyword>
<comment type="subcellular location">
    <subcellularLocation>
        <location evidence="1">Cell outer membrane</location>
    </subcellularLocation>
</comment>
<dbReference type="PANTHER" id="PTHR30329:SF21">
    <property type="entry name" value="LIPOPROTEIN YIAD-RELATED"/>
    <property type="match status" value="1"/>
</dbReference>
<organism evidence="7 8">
    <name type="scientific">Acidithiobacillus concretivorus</name>
    <dbReference type="NCBI Taxonomy" id="3063952"/>
    <lineage>
        <taxon>Bacteria</taxon>
        <taxon>Pseudomonadati</taxon>
        <taxon>Pseudomonadota</taxon>
        <taxon>Acidithiobacillia</taxon>
        <taxon>Acidithiobacillales</taxon>
        <taxon>Acidithiobacillaceae</taxon>
        <taxon>Acidithiobacillus</taxon>
    </lineage>
</organism>
<feature type="signal peptide" evidence="5">
    <location>
        <begin position="1"/>
        <end position="22"/>
    </location>
</feature>
<dbReference type="PANTHER" id="PTHR30329">
    <property type="entry name" value="STATOR ELEMENT OF FLAGELLAR MOTOR COMPLEX"/>
    <property type="match status" value="1"/>
</dbReference>
<name>A0ABS5ZQY0_9PROT</name>
<dbReference type="InterPro" id="IPR006665">
    <property type="entry name" value="OmpA-like"/>
</dbReference>
<dbReference type="PRINTS" id="PR01021">
    <property type="entry name" value="OMPADOMAIN"/>
</dbReference>
<evidence type="ECO:0000313" key="7">
    <source>
        <dbReference type="EMBL" id="MBU2738979.1"/>
    </source>
</evidence>
<keyword evidence="2 4" id="KW-0472">Membrane</keyword>
<keyword evidence="5" id="KW-0732">Signal</keyword>
<evidence type="ECO:0000259" key="6">
    <source>
        <dbReference type="PROSITE" id="PS51123"/>
    </source>
</evidence>
<dbReference type="InterPro" id="IPR050330">
    <property type="entry name" value="Bact_OuterMem_StrucFunc"/>
</dbReference>
<protein>
    <submittedName>
        <fullName evidence="7">OmpA family protein</fullName>
    </submittedName>
</protein>
<keyword evidence="3" id="KW-0998">Cell outer membrane</keyword>
<feature type="chain" id="PRO_5046032472" evidence="5">
    <location>
        <begin position="23"/>
        <end position="188"/>
    </location>
</feature>
<evidence type="ECO:0000256" key="5">
    <source>
        <dbReference type="SAM" id="SignalP"/>
    </source>
</evidence>
<dbReference type="PROSITE" id="PS51123">
    <property type="entry name" value="OMPA_2"/>
    <property type="match status" value="1"/>
</dbReference>
<gene>
    <name evidence="7" type="ORF">HJG40_09325</name>
</gene>
<evidence type="ECO:0000256" key="4">
    <source>
        <dbReference type="PROSITE-ProRule" id="PRU00473"/>
    </source>
</evidence>
<dbReference type="Pfam" id="PF00691">
    <property type="entry name" value="OmpA"/>
    <property type="match status" value="1"/>
</dbReference>
<evidence type="ECO:0000256" key="1">
    <source>
        <dbReference type="ARBA" id="ARBA00004442"/>
    </source>
</evidence>
<dbReference type="InterPro" id="IPR036737">
    <property type="entry name" value="OmpA-like_sf"/>
</dbReference>
<dbReference type="Gene3D" id="3.30.1330.60">
    <property type="entry name" value="OmpA-like domain"/>
    <property type="match status" value="1"/>
</dbReference>
<comment type="caution">
    <text evidence="7">The sequence shown here is derived from an EMBL/GenBank/DDBJ whole genome shotgun (WGS) entry which is preliminary data.</text>
</comment>
<dbReference type="Proteomes" id="UP001197028">
    <property type="component" value="Unassembled WGS sequence"/>
</dbReference>
<dbReference type="InterPro" id="IPR006664">
    <property type="entry name" value="OMP_bac"/>
</dbReference>
<sequence>MEKLIYSFIALAAGSLTLTACAPVHYHSCNLSCFAKPKPVKVQPAPPPPPPPAKIIAPIEQTILQSKPITIRGVNFNTNSSKLIGSDVYVLNRAARFARLHPSAILLVKGYASKTGSFAYNLKLSKKRANSVAGYLTLQGVPDYRIITKGYSWMDPAASNATRQGRFLNQRVVIDSTIQVKKIVKQQP</sequence>
<evidence type="ECO:0000313" key="8">
    <source>
        <dbReference type="Proteomes" id="UP001197028"/>
    </source>
</evidence>
<proteinExistence type="predicted"/>
<feature type="domain" description="OmpA-like" evidence="6">
    <location>
        <begin position="63"/>
        <end position="180"/>
    </location>
</feature>
<accession>A0ABS5ZQY0</accession>
<reference evidence="7 8" key="1">
    <citation type="journal article" date="2021" name="ISME J.">
        <title>Genomic evolution of the class Acidithiobacillia: deep-branching Proteobacteria living in extreme acidic conditions.</title>
        <authorList>
            <person name="Moya-Beltran A."/>
            <person name="Beard S."/>
            <person name="Rojas-Villalobos C."/>
            <person name="Issotta F."/>
            <person name="Gallardo Y."/>
            <person name="Ulloa R."/>
            <person name="Giaveno A."/>
            <person name="Degli Esposti M."/>
            <person name="Johnson D.B."/>
            <person name="Quatrini R."/>
        </authorList>
    </citation>
    <scope>NUCLEOTIDE SEQUENCE [LARGE SCALE GENOMIC DNA]</scope>
    <source>
        <strain evidence="7 8">ATCC 19703</strain>
    </source>
</reference>
<dbReference type="RefSeq" id="WP_215863926.1">
    <property type="nucleotide sequence ID" value="NZ_JABELD010000066.1"/>
</dbReference>
<dbReference type="PROSITE" id="PS51257">
    <property type="entry name" value="PROKAR_LIPOPROTEIN"/>
    <property type="match status" value="1"/>
</dbReference>